<feature type="domain" description="Retrovirus-related Pol polyprotein from transposon TNT 1-94-like beta-barrel" evidence="1">
    <location>
        <begin position="6"/>
        <end position="80"/>
    </location>
</feature>
<keyword evidence="3" id="KW-1185">Reference proteome</keyword>
<dbReference type="OrthoDB" id="1932348at2759"/>
<name>A0A1Q3BGS7_CEPFO</name>
<protein>
    <recommendedName>
        <fullName evidence="1">Retrovirus-related Pol polyprotein from transposon TNT 1-94-like beta-barrel domain-containing protein</fullName>
    </recommendedName>
</protein>
<evidence type="ECO:0000259" key="1">
    <source>
        <dbReference type="Pfam" id="PF22936"/>
    </source>
</evidence>
<dbReference type="InterPro" id="IPR054722">
    <property type="entry name" value="PolX-like_BBD"/>
</dbReference>
<sequence length="207" mass="23217">KEEQPWYVDSGCSKHMTGDKSLFINLKEVDGGKVTFGDNNKAKICGIGSIGNKFSTLIENVSYVVGLKHNLLSVSQLCDKESLDINNEDGEVEKVEEEGAHEEEIQQVQVTKEPIARREREYVKDNEVIGNPTEGVRTRSALREYCDNVAFISNIEPKNVLDALNDDCWIVAMQEELNQFDKSNVWSLVPSPKINPSLAQNGFLEIK</sequence>
<evidence type="ECO:0000313" key="2">
    <source>
        <dbReference type="EMBL" id="GAV67062.1"/>
    </source>
</evidence>
<organism evidence="2 3">
    <name type="scientific">Cephalotus follicularis</name>
    <name type="common">Albany pitcher plant</name>
    <dbReference type="NCBI Taxonomy" id="3775"/>
    <lineage>
        <taxon>Eukaryota</taxon>
        <taxon>Viridiplantae</taxon>
        <taxon>Streptophyta</taxon>
        <taxon>Embryophyta</taxon>
        <taxon>Tracheophyta</taxon>
        <taxon>Spermatophyta</taxon>
        <taxon>Magnoliopsida</taxon>
        <taxon>eudicotyledons</taxon>
        <taxon>Gunneridae</taxon>
        <taxon>Pentapetalae</taxon>
        <taxon>rosids</taxon>
        <taxon>fabids</taxon>
        <taxon>Oxalidales</taxon>
        <taxon>Cephalotaceae</taxon>
        <taxon>Cephalotus</taxon>
    </lineage>
</organism>
<comment type="caution">
    <text evidence="2">The sequence shown here is derived from an EMBL/GenBank/DDBJ whole genome shotgun (WGS) entry which is preliminary data.</text>
</comment>
<reference evidence="3" key="1">
    <citation type="submission" date="2016-04" db="EMBL/GenBank/DDBJ databases">
        <title>Cephalotus genome sequencing.</title>
        <authorList>
            <person name="Fukushima K."/>
            <person name="Hasebe M."/>
            <person name="Fang X."/>
        </authorList>
    </citation>
    <scope>NUCLEOTIDE SEQUENCE [LARGE SCALE GENOMIC DNA]</scope>
    <source>
        <strain evidence="3">cv. St1</strain>
    </source>
</reference>
<dbReference type="AlphaFoldDB" id="A0A1Q3BGS7"/>
<dbReference type="EMBL" id="BDDD01000518">
    <property type="protein sequence ID" value="GAV67062.1"/>
    <property type="molecule type" value="Genomic_DNA"/>
</dbReference>
<feature type="non-terminal residue" evidence="2">
    <location>
        <position position="1"/>
    </location>
</feature>
<dbReference type="Pfam" id="PF22936">
    <property type="entry name" value="Pol_BBD"/>
    <property type="match status" value="1"/>
</dbReference>
<dbReference type="Proteomes" id="UP000187406">
    <property type="component" value="Unassembled WGS sequence"/>
</dbReference>
<dbReference type="InParanoid" id="A0A1Q3BGS7"/>
<evidence type="ECO:0000313" key="3">
    <source>
        <dbReference type="Proteomes" id="UP000187406"/>
    </source>
</evidence>
<proteinExistence type="predicted"/>
<accession>A0A1Q3BGS7</accession>
<gene>
    <name evidence="2" type="ORF">CFOL_v3_10571</name>
</gene>